<feature type="non-terminal residue" evidence="1">
    <location>
        <position position="50"/>
    </location>
</feature>
<organism evidence="1 2">
    <name type="scientific">Athelia psychrophila</name>
    <dbReference type="NCBI Taxonomy" id="1759441"/>
    <lineage>
        <taxon>Eukaryota</taxon>
        <taxon>Fungi</taxon>
        <taxon>Dikarya</taxon>
        <taxon>Basidiomycota</taxon>
        <taxon>Agaricomycotina</taxon>
        <taxon>Agaricomycetes</taxon>
        <taxon>Agaricomycetidae</taxon>
        <taxon>Atheliales</taxon>
        <taxon>Atheliaceae</taxon>
        <taxon>Athelia</taxon>
    </lineage>
</organism>
<sequence>VIVDKPLSSLEASALDISSNATPRRFRLLDCLQLTSNKILRIHEFEEVPP</sequence>
<keyword evidence="2" id="KW-1185">Reference proteome</keyword>
<name>A0A166N9I3_9AGAM</name>
<dbReference type="OrthoDB" id="5303367at2759"/>
<accession>A0A166N9I3</accession>
<dbReference type="EMBL" id="KV417524">
    <property type="protein sequence ID" value="KZP24786.1"/>
    <property type="molecule type" value="Genomic_DNA"/>
</dbReference>
<dbReference type="AlphaFoldDB" id="A0A166N9I3"/>
<evidence type="ECO:0000313" key="1">
    <source>
        <dbReference type="EMBL" id="KZP24786.1"/>
    </source>
</evidence>
<evidence type="ECO:0000313" key="2">
    <source>
        <dbReference type="Proteomes" id="UP000076532"/>
    </source>
</evidence>
<dbReference type="Proteomes" id="UP000076532">
    <property type="component" value="Unassembled WGS sequence"/>
</dbReference>
<gene>
    <name evidence="1" type="ORF">FIBSPDRAFT_707868</name>
</gene>
<feature type="non-terminal residue" evidence="1">
    <location>
        <position position="1"/>
    </location>
</feature>
<protein>
    <submittedName>
        <fullName evidence="1">Uncharacterized protein</fullName>
    </submittedName>
</protein>
<reference evidence="1 2" key="1">
    <citation type="journal article" date="2016" name="Mol. Biol. Evol.">
        <title>Comparative Genomics of Early-Diverging Mushroom-Forming Fungi Provides Insights into the Origins of Lignocellulose Decay Capabilities.</title>
        <authorList>
            <person name="Nagy L.G."/>
            <person name="Riley R."/>
            <person name="Tritt A."/>
            <person name="Adam C."/>
            <person name="Daum C."/>
            <person name="Floudas D."/>
            <person name="Sun H."/>
            <person name="Yadav J.S."/>
            <person name="Pangilinan J."/>
            <person name="Larsson K.H."/>
            <person name="Matsuura K."/>
            <person name="Barry K."/>
            <person name="Labutti K."/>
            <person name="Kuo R."/>
            <person name="Ohm R.A."/>
            <person name="Bhattacharya S.S."/>
            <person name="Shirouzu T."/>
            <person name="Yoshinaga Y."/>
            <person name="Martin F.M."/>
            <person name="Grigoriev I.V."/>
            <person name="Hibbett D.S."/>
        </authorList>
    </citation>
    <scope>NUCLEOTIDE SEQUENCE [LARGE SCALE GENOMIC DNA]</scope>
    <source>
        <strain evidence="1 2">CBS 109695</strain>
    </source>
</reference>
<proteinExistence type="predicted"/>